<dbReference type="PROSITE" id="PS51171">
    <property type="entry name" value="PREPHENATE_DEHYDR_3"/>
    <property type="match status" value="1"/>
</dbReference>
<dbReference type="PIRSF" id="PIRSF001500">
    <property type="entry name" value="Chor_mut_pdt_Ppr"/>
    <property type="match status" value="1"/>
</dbReference>
<comment type="catalytic activity">
    <reaction evidence="8 9">
        <text>prephenate + H(+) = 3-phenylpyruvate + CO2 + H2O</text>
        <dbReference type="Rhea" id="RHEA:21648"/>
        <dbReference type="ChEBI" id="CHEBI:15377"/>
        <dbReference type="ChEBI" id="CHEBI:15378"/>
        <dbReference type="ChEBI" id="CHEBI:16526"/>
        <dbReference type="ChEBI" id="CHEBI:18005"/>
        <dbReference type="ChEBI" id="CHEBI:29934"/>
        <dbReference type="EC" id="4.2.1.51"/>
    </reaction>
</comment>
<organism evidence="12 13">
    <name type="scientific">Angustibacter luteus</name>
    <dbReference type="NCBI Taxonomy" id="658456"/>
    <lineage>
        <taxon>Bacteria</taxon>
        <taxon>Bacillati</taxon>
        <taxon>Actinomycetota</taxon>
        <taxon>Actinomycetes</taxon>
        <taxon>Kineosporiales</taxon>
        <taxon>Kineosporiaceae</taxon>
    </lineage>
</organism>
<keyword evidence="5 9" id="KW-0057">Aromatic amino acid biosynthesis</keyword>
<evidence type="ECO:0000256" key="4">
    <source>
        <dbReference type="ARBA" id="ARBA00022605"/>
    </source>
</evidence>
<protein>
    <recommendedName>
        <fullName evidence="3 9">Prephenate dehydratase</fullName>
        <shortName evidence="9">PDT</shortName>
        <ecNumber evidence="2 9">4.2.1.51</ecNumber>
    </recommendedName>
</protein>
<dbReference type="InterPro" id="IPR045865">
    <property type="entry name" value="ACT-like_dom_sf"/>
</dbReference>
<keyword evidence="13" id="KW-1185">Reference proteome</keyword>
<dbReference type="SUPFAM" id="SSF53850">
    <property type="entry name" value="Periplasmic binding protein-like II"/>
    <property type="match status" value="1"/>
</dbReference>
<dbReference type="PROSITE" id="PS00857">
    <property type="entry name" value="PREPHENATE_DEHYDR_1"/>
    <property type="match status" value="1"/>
</dbReference>
<dbReference type="Gene3D" id="3.40.190.10">
    <property type="entry name" value="Periplasmic binding protein-like II"/>
    <property type="match status" value="2"/>
</dbReference>
<keyword evidence="6 9" id="KW-0584">Phenylalanine biosynthesis</keyword>
<evidence type="ECO:0000256" key="1">
    <source>
        <dbReference type="ARBA" id="ARBA00004741"/>
    </source>
</evidence>
<evidence type="ECO:0000256" key="9">
    <source>
        <dbReference type="RuleBase" id="RU361254"/>
    </source>
</evidence>
<dbReference type="PROSITE" id="PS00858">
    <property type="entry name" value="PREPHENATE_DEHYDR_2"/>
    <property type="match status" value="1"/>
</dbReference>
<feature type="domain" description="Prephenate dehydratase" evidence="10">
    <location>
        <begin position="9"/>
        <end position="189"/>
    </location>
</feature>
<evidence type="ECO:0000313" key="12">
    <source>
        <dbReference type="EMBL" id="MFC6007326.1"/>
    </source>
</evidence>
<dbReference type="InterPro" id="IPR008242">
    <property type="entry name" value="Chor_mutase/pphenate_deHydtase"/>
</dbReference>
<accession>A0ABW1JDF5</accession>
<gene>
    <name evidence="9 12" type="primary">pheA</name>
    <name evidence="12" type="ORF">ACFQDO_09315</name>
</gene>
<dbReference type="RefSeq" id="WP_345716129.1">
    <property type="nucleotide sequence ID" value="NZ_BAABFP010000004.1"/>
</dbReference>
<dbReference type="SUPFAM" id="SSF55021">
    <property type="entry name" value="ACT-like"/>
    <property type="match status" value="1"/>
</dbReference>
<feature type="domain" description="ACT" evidence="11">
    <location>
        <begin position="204"/>
        <end position="282"/>
    </location>
</feature>
<keyword evidence="7 9" id="KW-0456">Lyase</keyword>
<dbReference type="Pfam" id="PF00800">
    <property type="entry name" value="PDT"/>
    <property type="match status" value="1"/>
</dbReference>
<dbReference type="GO" id="GO:0004664">
    <property type="term" value="F:prephenate dehydratase activity"/>
    <property type="evidence" value="ECO:0007669"/>
    <property type="project" value="UniProtKB-EC"/>
</dbReference>
<sequence>MTAVPAGAEYGYLGPAGTFTEAALLQVLPEDAVARPMPSVDAALAAVRSGDLAAAVVPIENSVEGGVSATLDALANGSALRVTREMLVPVTFVLAARAGTALADVRRVASHPHGWAQCRGWVGSHLPEAVYVPALSTAGAAEGLAVDPDAPYDAALCAPLAAQRFGLSVLATDVGDNAAAVTRFVLVQRPGAVAAPTGADKTSLVVFQRDDHPGGLLEMLEQFATRGINLSRIESRPTGESLGQYCFSIDCEGHIGEARVGEALMGLHRTCREVRWLGSYPRADAKAITVTVSTTDQAFGDAGDWLTRLRSGEA</sequence>
<dbReference type="PROSITE" id="PS51671">
    <property type="entry name" value="ACT"/>
    <property type="match status" value="1"/>
</dbReference>
<evidence type="ECO:0000259" key="11">
    <source>
        <dbReference type="PROSITE" id="PS51671"/>
    </source>
</evidence>
<evidence type="ECO:0000256" key="2">
    <source>
        <dbReference type="ARBA" id="ARBA00013147"/>
    </source>
</evidence>
<evidence type="ECO:0000256" key="6">
    <source>
        <dbReference type="ARBA" id="ARBA00023222"/>
    </source>
</evidence>
<dbReference type="PANTHER" id="PTHR21022">
    <property type="entry name" value="PREPHENATE DEHYDRATASE P PROTEIN"/>
    <property type="match status" value="1"/>
</dbReference>
<dbReference type="PANTHER" id="PTHR21022:SF19">
    <property type="entry name" value="PREPHENATE DEHYDRATASE-RELATED"/>
    <property type="match status" value="1"/>
</dbReference>
<dbReference type="Pfam" id="PF01842">
    <property type="entry name" value="ACT"/>
    <property type="match status" value="1"/>
</dbReference>
<evidence type="ECO:0000313" key="13">
    <source>
        <dbReference type="Proteomes" id="UP001596189"/>
    </source>
</evidence>
<dbReference type="CDD" id="cd04905">
    <property type="entry name" value="ACT_CM-PDT"/>
    <property type="match status" value="1"/>
</dbReference>
<evidence type="ECO:0000256" key="8">
    <source>
        <dbReference type="ARBA" id="ARBA00047848"/>
    </source>
</evidence>
<comment type="caution">
    <text evidence="12">The sequence shown here is derived from an EMBL/GenBank/DDBJ whole genome shotgun (WGS) entry which is preliminary data.</text>
</comment>
<dbReference type="Proteomes" id="UP001596189">
    <property type="component" value="Unassembled WGS sequence"/>
</dbReference>
<proteinExistence type="predicted"/>
<evidence type="ECO:0000256" key="3">
    <source>
        <dbReference type="ARBA" id="ARBA00021872"/>
    </source>
</evidence>
<dbReference type="EMBL" id="JBHSRD010000003">
    <property type="protein sequence ID" value="MFC6007326.1"/>
    <property type="molecule type" value="Genomic_DNA"/>
</dbReference>
<dbReference type="InterPro" id="IPR002912">
    <property type="entry name" value="ACT_dom"/>
</dbReference>
<evidence type="ECO:0000259" key="10">
    <source>
        <dbReference type="PROSITE" id="PS51171"/>
    </source>
</evidence>
<dbReference type="Gene3D" id="3.30.70.260">
    <property type="match status" value="1"/>
</dbReference>
<name>A0ABW1JDF5_9ACTN</name>
<evidence type="ECO:0000256" key="5">
    <source>
        <dbReference type="ARBA" id="ARBA00023141"/>
    </source>
</evidence>
<reference evidence="13" key="1">
    <citation type="journal article" date="2019" name="Int. J. Syst. Evol. Microbiol.">
        <title>The Global Catalogue of Microorganisms (GCM) 10K type strain sequencing project: providing services to taxonomists for standard genome sequencing and annotation.</title>
        <authorList>
            <consortium name="The Broad Institute Genomics Platform"/>
            <consortium name="The Broad Institute Genome Sequencing Center for Infectious Disease"/>
            <person name="Wu L."/>
            <person name="Ma J."/>
        </authorList>
    </citation>
    <scope>NUCLEOTIDE SEQUENCE [LARGE SCALE GENOMIC DNA]</scope>
    <source>
        <strain evidence="13">KACC 14249</strain>
    </source>
</reference>
<dbReference type="EC" id="4.2.1.51" evidence="2 9"/>
<comment type="pathway">
    <text evidence="1 9">Amino-acid biosynthesis; L-phenylalanine biosynthesis; phenylpyruvate from prephenate: step 1/1.</text>
</comment>
<dbReference type="InterPro" id="IPR018528">
    <property type="entry name" value="Preph_deHydtase_CS"/>
</dbReference>
<keyword evidence="4 9" id="KW-0028">Amino-acid biosynthesis</keyword>
<dbReference type="CDD" id="cd13632">
    <property type="entry name" value="PBP2_Aa-PDT_like"/>
    <property type="match status" value="1"/>
</dbReference>
<evidence type="ECO:0000256" key="7">
    <source>
        <dbReference type="ARBA" id="ARBA00023239"/>
    </source>
</evidence>
<dbReference type="InterPro" id="IPR001086">
    <property type="entry name" value="Preph_deHydtase"/>
</dbReference>
<dbReference type="NCBIfam" id="NF008865">
    <property type="entry name" value="PRK11898.1"/>
    <property type="match status" value="1"/>
</dbReference>